<keyword evidence="3" id="KW-0804">Transcription</keyword>
<dbReference type="Gene3D" id="1.10.10.10">
    <property type="entry name" value="Winged helix-like DNA-binding domain superfamily/Winged helix DNA-binding domain"/>
    <property type="match status" value="1"/>
</dbReference>
<dbReference type="InterPro" id="IPR005471">
    <property type="entry name" value="Tscrpt_reg_IclR_N"/>
</dbReference>
<organism evidence="6 7">
    <name type="scientific">Puniceibacterium sediminis</name>
    <dbReference type="NCBI Taxonomy" id="1608407"/>
    <lineage>
        <taxon>Bacteria</taxon>
        <taxon>Pseudomonadati</taxon>
        <taxon>Pseudomonadota</taxon>
        <taxon>Alphaproteobacteria</taxon>
        <taxon>Rhodobacterales</taxon>
        <taxon>Paracoccaceae</taxon>
        <taxon>Puniceibacterium</taxon>
    </lineage>
</organism>
<dbReference type="InterPro" id="IPR036390">
    <property type="entry name" value="WH_DNA-bd_sf"/>
</dbReference>
<evidence type="ECO:0000259" key="5">
    <source>
        <dbReference type="PROSITE" id="PS51078"/>
    </source>
</evidence>
<dbReference type="PANTHER" id="PTHR30136">
    <property type="entry name" value="HELIX-TURN-HELIX TRANSCRIPTIONAL REGULATOR, ICLR FAMILY"/>
    <property type="match status" value="1"/>
</dbReference>
<feature type="domain" description="HTH iclR-type" evidence="4">
    <location>
        <begin position="11"/>
        <end position="71"/>
    </location>
</feature>
<reference evidence="6 7" key="1">
    <citation type="submission" date="2017-06" db="EMBL/GenBank/DDBJ databases">
        <authorList>
            <person name="Kim H.J."/>
            <person name="Triplett B.A."/>
        </authorList>
    </citation>
    <scope>NUCLEOTIDE SEQUENCE [LARGE SCALE GENOMIC DNA]</scope>
    <source>
        <strain evidence="6 7">DSM 29052</strain>
    </source>
</reference>
<evidence type="ECO:0000313" key="7">
    <source>
        <dbReference type="Proteomes" id="UP000198417"/>
    </source>
</evidence>
<dbReference type="EMBL" id="FZNN01000016">
    <property type="protein sequence ID" value="SNR69943.1"/>
    <property type="molecule type" value="Genomic_DNA"/>
</dbReference>
<dbReference type="InterPro" id="IPR036388">
    <property type="entry name" value="WH-like_DNA-bd_sf"/>
</dbReference>
<keyword evidence="2" id="KW-0238">DNA-binding</keyword>
<keyword evidence="1" id="KW-0805">Transcription regulation</keyword>
<dbReference type="OrthoDB" id="8098267at2"/>
<dbReference type="InterPro" id="IPR029016">
    <property type="entry name" value="GAF-like_dom_sf"/>
</dbReference>
<dbReference type="InterPro" id="IPR050707">
    <property type="entry name" value="HTH_MetabolicPath_Reg"/>
</dbReference>
<name>A0A238YH51_9RHOB</name>
<proteinExistence type="predicted"/>
<accession>A0A238YH51</accession>
<sequence length="255" mass="27790">MPHNEIKADIIQSVDVAISVLMEVAANPDCRLSNIARSLGETKPRILRSLRTLEHRGLVQKTHEGGYLLGNAMLVLGTAASMQIDLVKIAGPVLESLALKAYETVQLRIRDNTEALCIAKAEPSRDLRVHAVVGRRRPLYAGSSKVLLAFLPEDLRNELLPISLDSMTARTITERAKLVQELETIRATGYCISRGEVSEQLVSVSLPVRGYDGSVLAAINIAAPAFRTQEADLDRYRSLLVEGAAKISAGLGWSR</sequence>
<dbReference type="PROSITE" id="PS51078">
    <property type="entry name" value="ICLR_ED"/>
    <property type="match status" value="1"/>
</dbReference>
<dbReference type="InterPro" id="IPR014757">
    <property type="entry name" value="Tscrpt_reg_IclR_C"/>
</dbReference>
<evidence type="ECO:0000313" key="6">
    <source>
        <dbReference type="EMBL" id="SNR69943.1"/>
    </source>
</evidence>
<dbReference type="SMART" id="SM00346">
    <property type="entry name" value="HTH_ICLR"/>
    <property type="match status" value="1"/>
</dbReference>
<protein>
    <submittedName>
        <fullName evidence="6">Transcriptional regulator, IclR family</fullName>
    </submittedName>
</protein>
<dbReference type="Pfam" id="PF09339">
    <property type="entry name" value="HTH_IclR"/>
    <property type="match status" value="1"/>
</dbReference>
<dbReference type="Pfam" id="PF01614">
    <property type="entry name" value="IclR_C"/>
    <property type="match status" value="1"/>
</dbReference>
<keyword evidence="7" id="KW-1185">Reference proteome</keyword>
<dbReference type="GO" id="GO:0003677">
    <property type="term" value="F:DNA binding"/>
    <property type="evidence" value="ECO:0007669"/>
    <property type="project" value="UniProtKB-KW"/>
</dbReference>
<dbReference type="Proteomes" id="UP000198417">
    <property type="component" value="Unassembled WGS sequence"/>
</dbReference>
<dbReference type="SUPFAM" id="SSF46785">
    <property type="entry name" value="Winged helix' DNA-binding domain"/>
    <property type="match status" value="1"/>
</dbReference>
<dbReference type="Gene3D" id="3.30.450.40">
    <property type="match status" value="1"/>
</dbReference>
<evidence type="ECO:0000256" key="2">
    <source>
        <dbReference type="ARBA" id="ARBA00023125"/>
    </source>
</evidence>
<gene>
    <name evidence="6" type="ORF">SAMN06265370_11699</name>
</gene>
<evidence type="ECO:0000256" key="3">
    <source>
        <dbReference type="ARBA" id="ARBA00023163"/>
    </source>
</evidence>
<evidence type="ECO:0000259" key="4">
    <source>
        <dbReference type="PROSITE" id="PS51077"/>
    </source>
</evidence>
<dbReference type="AlphaFoldDB" id="A0A238YH51"/>
<dbReference type="SUPFAM" id="SSF55781">
    <property type="entry name" value="GAF domain-like"/>
    <property type="match status" value="1"/>
</dbReference>
<dbReference type="PROSITE" id="PS51077">
    <property type="entry name" value="HTH_ICLR"/>
    <property type="match status" value="1"/>
</dbReference>
<dbReference type="GO" id="GO:0045892">
    <property type="term" value="P:negative regulation of DNA-templated transcription"/>
    <property type="evidence" value="ECO:0007669"/>
    <property type="project" value="TreeGrafter"/>
</dbReference>
<evidence type="ECO:0000256" key="1">
    <source>
        <dbReference type="ARBA" id="ARBA00023015"/>
    </source>
</evidence>
<feature type="domain" description="IclR-ED" evidence="5">
    <location>
        <begin position="72"/>
        <end position="253"/>
    </location>
</feature>
<dbReference type="GO" id="GO:0003700">
    <property type="term" value="F:DNA-binding transcription factor activity"/>
    <property type="evidence" value="ECO:0007669"/>
    <property type="project" value="TreeGrafter"/>
</dbReference>
<dbReference type="PANTHER" id="PTHR30136:SF35">
    <property type="entry name" value="HTH-TYPE TRANSCRIPTIONAL REGULATOR RV1719"/>
    <property type="match status" value="1"/>
</dbReference>